<evidence type="ECO:0000256" key="6">
    <source>
        <dbReference type="ARBA" id="ARBA00022723"/>
    </source>
</evidence>
<name>A0A2M7Q887_9BACT</name>
<sequence length="153" mass="17987">MIKTFSSKETQKIAVLLAREILKQKNPFFKKQALILLLSGDLGAGKTTFIQGFLRGLRVRKKITSPTFVLFKRFKIKDLRFKNIYHIDCYRIHELKDIQDIGIKEILNNPQNIVLIEWPERIKRILPKNAIIIKLKYGKKENERNIILGSRKQ</sequence>
<keyword evidence="11" id="KW-0808">Transferase</keyword>
<evidence type="ECO:0000313" key="12">
    <source>
        <dbReference type="Proteomes" id="UP000230363"/>
    </source>
</evidence>
<keyword evidence="9" id="KW-0460">Magnesium</keyword>
<keyword evidence="5" id="KW-0819">tRNA processing</keyword>
<accession>A0A2M7Q887</accession>
<dbReference type="AlphaFoldDB" id="A0A2M7Q887"/>
<keyword evidence="4" id="KW-0963">Cytoplasm</keyword>
<organism evidence="11 12">
    <name type="scientific">Candidatus Wolfebacteria bacterium CG_4_10_14_0_8_um_filter_37_11</name>
    <dbReference type="NCBI Taxonomy" id="1975062"/>
    <lineage>
        <taxon>Bacteria</taxon>
        <taxon>Candidatus Wolfeibacteriota</taxon>
    </lineage>
</organism>
<evidence type="ECO:0000256" key="2">
    <source>
        <dbReference type="ARBA" id="ARBA00007599"/>
    </source>
</evidence>
<comment type="subcellular location">
    <subcellularLocation>
        <location evidence="1">Cytoplasm</location>
    </subcellularLocation>
</comment>
<dbReference type="InterPro" id="IPR003442">
    <property type="entry name" value="T6A_TsaE"/>
</dbReference>
<reference evidence="12" key="1">
    <citation type="submission" date="2017-09" db="EMBL/GenBank/DDBJ databases">
        <title>Depth-based differentiation of microbial function through sediment-hosted aquifers and enrichment of novel symbionts in the deep terrestrial subsurface.</title>
        <authorList>
            <person name="Probst A.J."/>
            <person name="Ladd B."/>
            <person name="Jarett J.K."/>
            <person name="Geller-Mcgrath D.E."/>
            <person name="Sieber C.M.K."/>
            <person name="Emerson J.B."/>
            <person name="Anantharaman K."/>
            <person name="Thomas B.C."/>
            <person name="Malmstrom R."/>
            <person name="Stieglmeier M."/>
            <person name="Klingl A."/>
            <person name="Woyke T."/>
            <person name="Ryan C.M."/>
            <person name="Banfield J.F."/>
        </authorList>
    </citation>
    <scope>NUCLEOTIDE SEQUENCE [LARGE SCALE GENOMIC DNA]</scope>
</reference>
<dbReference type="PANTHER" id="PTHR33540">
    <property type="entry name" value="TRNA THREONYLCARBAMOYLADENOSINE BIOSYNTHESIS PROTEIN TSAE"/>
    <property type="match status" value="1"/>
</dbReference>
<dbReference type="Gene3D" id="3.40.50.300">
    <property type="entry name" value="P-loop containing nucleotide triphosphate hydrolases"/>
    <property type="match status" value="1"/>
</dbReference>
<evidence type="ECO:0000256" key="1">
    <source>
        <dbReference type="ARBA" id="ARBA00004496"/>
    </source>
</evidence>
<keyword evidence="6" id="KW-0479">Metal-binding</keyword>
<keyword evidence="8" id="KW-0067">ATP-binding</keyword>
<evidence type="ECO:0000256" key="8">
    <source>
        <dbReference type="ARBA" id="ARBA00022840"/>
    </source>
</evidence>
<evidence type="ECO:0000256" key="5">
    <source>
        <dbReference type="ARBA" id="ARBA00022694"/>
    </source>
</evidence>
<dbReference type="Pfam" id="PF02367">
    <property type="entry name" value="TsaE"/>
    <property type="match status" value="1"/>
</dbReference>
<evidence type="ECO:0000256" key="9">
    <source>
        <dbReference type="ARBA" id="ARBA00022842"/>
    </source>
</evidence>
<dbReference type="PANTHER" id="PTHR33540:SF2">
    <property type="entry name" value="TRNA THREONYLCARBAMOYLADENOSINE BIOSYNTHESIS PROTEIN TSAE"/>
    <property type="match status" value="1"/>
</dbReference>
<comment type="similarity">
    <text evidence="2">Belongs to the TsaE family.</text>
</comment>
<dbReference type="GO" id="GO:0005524">
    <property type="term" value="F:ATP binding"/>
    <property type="evidence" value="ECO:0007669"/>
    <property type="project" value="UniProtKB-KW"/>
</dbReference>
<evidence type="ECO:0000256" key="3">
    <source>
        <dbReference type="ARBA" id="ARBA00019010"/>
    </source>
</evidence>
<proteinExistence type="inferred from homology"/>
<evidence type="ECO:0000256" key="4">
    <source>
        <dbReference type="ARBA" id="ARBA00022490"/>
    </source>
</evidence>
<comment type="caution">
    <text evidence="11">The sequence shown here is derived from an EMBL/GenBank/DDBJ whole genome shotgun (WGS) entry which is preliminary data.</text>
</comment>
<dbReference type="GO" id="GO:0005737">
    <property type="term" value="C:cytoplasm"/>
    <property type="evidence" value="ECO:0007669"/>
    <property type="project" value="UniProtKB-SubCell"/>
</dbReference>
<protein>
    <recommendedName>
        <fullName evidence="3">tRNA threonylcarbamoyladenosine biosynthesis protein TsaE</fullName>
    </recommendedName>
    <alternativeName>
        <fullName evidence="10">t(6)A37 threonylcarbamoyladenosine biosynthesis protein TsaE</fullName>
    </alternativeName>
</protein>
<keyword evidence="7" id="KW-0547">Nucleotide-binding</keyword>
<evidence type="ECO:0000256" key="10">
    <source>
        <dbReference type="ARBA" id="ARBA00032441"/>
    </source>
</evidence>
<dbReference type="GO" id="GO:0016740">
    <property type="term" value="F:transferase activity"/>
    <property type="evidence" value="ECO:0007669"/>
    <property type="project" value="UniProtKB-KW"/>
</dbReference>
<evidence type="ECO:0000256" key="7">
    <source>
        <dbReference type="ARBA" id="ARBA00022741"/>
    </source>
</evidence>
<dbReference type="InterPro" id="IPR027417">
    <property type="entry name" value="P-loop_NTPase"/>
</dbReference>
<dbReference type="GO" id="GO:0002949">
    <property type="term" value="P:tRNA threonylcarbamoyladenosine modification"/>
    <property type="evidence" value="ECO:0007669"/>
    <property type="project" value="InterPro"/>
</dbReference>
<dbReference type="GO" id="GO:0046872">
    <property type="term" value="F:metal ion binding"/>
    <property type="evidence" value="ECO:0007669"/>
    <property type="project" value="UniProtKB-KW"/>
</dbReference>
<gene>
    <name evidence="11" type="ORF">COY96_02435</name>
</gene>
<dbReference type="NCBIfam" id="TIGR00150">
    <property type="entry name" value="T6A_YjeE"/>
    <property type="match status" value="1"/>
</dbReference>
<evidence type="ECO:0000313" key="11">
    <source>
        <dbReference type="EMBL" id="PIY59322.1"/>
    </source>
</evidence>
<dbReference type="SUPFAM" id="SSF52540">
    <property type="entry name" value="P-loop containing nucleoside triphosphate hydrolases"/>
    <property type="match status" value="1"/>
</dbReference>
<dbReference type="EMBL" id="PFKZ01000088">
    <property type="protein sequence ID" value="PIY59322.1"/>
    <property type="molecule type" value="Genomic_DNA"/>
</dbReference>
<dbReference type="Proteomes" id="UP000230363">
    <property type="component" value="Unassembled WGS sequence"/>
</dbReference>